<sequence length="445" mass="51034">MFKKLKQKISEEQQQLQQALAPAQASSNSSTPTRTRSRTSSFTEQLDEGTPNRENASTHASKSPDSVNGSEPSIPQSGDTQSFAQKLQLRVPSVESLFRSPIKESLFRSSSKESLVRTSSRESLNRLDLDSSTASFDPPSDMDSEAEDLVGNSDSLNKEQLIQRLRRMERSLSSYRGKYSEGILSQSQDKSLRRIAELRELQMDQQAKKHLQEEFDASLEEKDQYISVLQTQVSLLKQRLRNGPMNVDVLKPLPQLEPQAEVFTKEENPESDVEPVVEDGTSVKTLETLQQRVKRQENLLKRCKETIQSHKEQCTLLTSEKEALQEQLDERLQELEKIKDLHMAEKTKLITQLRDAKNLIEQLEQDKGMVIAETKRQMHETLEMKEEEIAQLRSRIKQMTTQGEELREQKEKSERAAFEELEKALSTAQKTEEARRKLKAEMDEQ</sequence>
<evidence type="ECO:0000313" key="3">
    <source>
        <dbReference type="Proteomes" id="UP000236370"/>
    </source>
</evidence>
<dbReference type="EMBL" id="NBAG03000225">
    <property type="protein sequence ID" value="PNI73927.1"/>
    <property type="molecule type" value="Genomic_DNA"/>
</dbReference>
<feature type="non-terminal residue" evidence="2">
    <location>
        <position position="445"/>
    </location>
</feature>
<feature type="region of interest" description="Disordered" evidence="1">
    <location>
        <begin position="1"/>
        <end position="86"/>
    </location>
</feature>
<feature type="compositionally biased region" description="Polar residues" evidence="1">
    <location>
        <begin position="52"/>
        <end position="85"/>
    </location>
</feature>
<evidence type="ECO:0000256" key="1">
    <source>
        <dbReference type="SAM" id="MobiDB-lite"/>
    </source>
</evidence>
<feature type="compositionally biased region" description="Low complexity" evidence="1">
    <location>
        <begin position="12"/>
        <end position="43"/>
    </location>
</feature>
<comment type="caution">
    <text evidence="2">The sequence shown here is derived from an EMBL/GenBank/DDBJ whole genome shotgun (WGS) entry which is preliminary data.</text>
</comment>
<gene>
    <name evidence="2" type="ORF">CK820_G0009067</name>
</gene>
<evidence type="ECO:0000313" key="2">
    <source>
        <dbReference type="EMBL" id="PNI73927.1"/>
    </source>
</evidence>
<feature type="region of interest" description="Disordered" evidence="1">
    <location>
        <begin position="105"/>
        <end position="149"/>
    </location>
</feature>
<reference evidence="2 3" key="1">
    <citation type="submission" date="2017-12" db="EMBL/GenBank/DDBJ databases">
        <title>High-resolution comparative analysis of great ape genomes.</title>
        <authorList>
            <person name="Pollen A."/>
            <person name="Hastie A."/>
            <person name="Hormozdiari F."/>
            <person name="Dougherty M."/>
            <person name="Liu R."/>
            <person name="Chaisson M."/>
            <person name="Hoppe E."/>
            <person name="Hill C."/>
            <person name="Pang A."/>
            <person name="Hillier L."/>
            <person name="Baker C."/>
            <person name="Armstrong J."/>
            <person name="Shendure J."/>
            <person name="Paten B."/>
            <person name="Wilson R."/>
            <person name="Chao H."/>
            <person name="Schneider V."/>
            <person name="Ventura M."/>
            <person name="Kronenberg Z."/>
            <person name="Murali S."/>
            <person name="Gordon D."/>
            <person name="Cantsilieris S."/>
            <person name="Munson K."/>
            <person name="Nelson B."/>
            <person name="Raja A."/>
            <person name="Underwood J."/>
            <person name="Diekhans M."/>
            <person name="Fiddes I."/>
            <person name="Haussler D."/>
            <person name="Eichler E."/>
        </authorList>
    </citation>
    <scope>NUCLEOTIDE SEQUENCE [LARGE SCALE GENOMIC DNA]</scope>
    <source>
        <strain evidence="2">Yerkes chimp pedigree #C0471</strain>
    </source>
</reference>
<feature type="compositionally biased region" description="Basic and acidic residues" evidence="1">
    <location>
        <begin position="430"/>
        <end position="445"/>
    </location>
</feature>
<feature type="compositionally biased region" description="Basic and acidic residues" evidence="1">
    <location>
        <begin position="105"/>
        <end position="129"/>
    </location>
</feature>
<feature type="region of interest" description="Disordered" evidence="1">
    <location>
        <begin position="422"/>
        <end position="445"/>
    </location>
</feature>
<dbReference type="PANTHER" id="PTHR19327">
    <property type="entry name" value="GOLGIN"/>
    <property type="match status" value="1"/>
</dbReference>
<dbReference type="Proteomes" id="UP000236370">
    <property type="component" value="Unassembled WGS sequence"/>
</dbReference>
<proteinExistence type="predicted"/>
<dbReference type="PANTHER" id="PTHR19327:SF0">
    <property type="entry name" value="GOLGIN SUBFAMILY A MEMBER 4"/>
    <property type="match status" value="1"/>
</dbReference>
<accession>A0A2J8NQB4</accession>
<dbReference type="AlphaFoldDB" id="A0A2J8NQB4"/>
<organism evidence="2 3">
    <name type="scientific">Pan troglodytes</name>
    <name type="common">Chimpanzee</name>
    <dbReference type="NCBI Taxonomy" id="9598"/>
    <lineage>
        <taxon>Eukaryota</taxon>
        <taxon>Metazoa</taxon>
        <taxon>Chordata</taxon>
        <taxon>Craniata</taxon>
        <taxon>Vertebrata</taxon>
        <taxon>Euteleostomi</taxon>
        <taxon>Mammalia</taxon>
        <taxon>Eutheria</taxon>
        <taxon>Euarchontoglires</taxon>
        <taxon>Primates</taxon>
        <taxon>Haplorrhini</taxon>
        <taxon>Catarrhini</taxon>
        <taxon>Hominidae</taxon>
        <taxon>Pan</taxon>
    </lineage>
</organism>
<name>A0A2J8NQB4_PANTR</name>
<protein>
    <submittedName>
        <fullName evidence="2">GOLGA4 isoform 5</fullName>
    </submittedName>
</protein>